<accession>A0AAN9YGH0</accession>
<keyword evidence="3" id="KW-1185">Reference proteome</keyword>
<feature type="compositionally biased region" description="Low complexity" evidence="1">
    <location>
        <begin position="87"/>
        <end position="96"/>
    </location>
</feature>
<name>A0AAN9YGH0_9PEZI</name>
<dbReference type="AlphaFoldDB" id="A0AAN9YGH0"/>
<reference evidence="2 3" key="1">
    <citation type="journal article" date="2023" name="PLoS ONE">
        <title>Cytospora paraplurivora sp. nov. isolated from orchards with fruit tree decline syndrome in Ontario, Canada.</title>
        <authorList>
            <person name="Ilyukhin E."/>
            <person name="Nguyen H.D.T."/>
            <person name="Castle A.J."/>
            <person name="Ellouze W."/>
        </authorList>
    </citation>
    <scope>NUCLEOTIDE SEQUENCE [LARGE SCALE GENOMIC DNA]</scope>
    <source>
        <strain evidence="2 3">FDS-564</strain>
    </source>
</reference>
<protein>
    <submittedName>
        <fullName evidence="2">Uncharacterized protein</fullName>
    </submittedName>
</protein>
<proteinExistence type="predicted"/>
<organism evidence="2 3">
    <name type="scientific">Cytospora paraplurivora</name>
    <dbReference type="NCBI Taxonomy" id="2898453"/>
    <lineage>
        <taxon>Eukaryota</taxon>
        <taxon>Fungi</taxon>
        <taxon>Dikarya</taxon>
        <taxon>Ascomycota</taxon>
        <taxon>Pezizomycotina</taxon>
        <taxon>Sordariomycetes</taxon>
        <taxon>Sordariomycetidae</taxon>
        <taxon>Diaporthales</taxon>
        <taxon>Cytosporaceae</taxon>
        <taxon>Cytospora</taxon>
    </lineage>
</organism>
<evidence type="ECO:0000256" key="1">
    <source>
        <dbReference type="SAM" id="MobiDB-lite"/>
    </source>
</evidence>
<feature type="region of interest" description="Disordered" evidence="1">
    <location>
        <begin position="44"/>
        <end position="112"/>
    </location>
</feature>
<gene>
    <name evidence="2" type="ORF">SLS53_005420</name>
</gene>
<comment type="caution">
    <text evidence="2">The sequence shown here is derived from an EMBL/GenBank/DDBJ whole genome shotgun (WGS) entry which is preliminary data.</text>
</comment>
<evidence type="ECO:0000313" key="2">
    <source>
        <dbReference type="EMBL" id="KAK7740575.1"/>
    </source>
</evidence>
<evidence type="ECO:0000313" key="3">
    <source>
        <dbReference type="Proteomes" id="UP001320245"/>
    </source>
</evidence>
<dbReference type="Proteomes" id="UP001320245">
    <property type="component" value="Unassembled WGS sequence"/>
</dbReference>
<sequence>MSFCLYWGGITGENSAGEPLPGMQLTHLGGCTVVTSTLSDGNSTTFLTSAPDPLPTTPRSAGAAIPTPPSLGAATPTPAGPGPGATPAPFSSSASAVPPPPAAAAPGGVRAARPVVAHPGVLRPRGRPRIHLF</sequence>
<dbReference type="EMBL" id="JAJSPL020000020">
    <property type="protein sequence ID" value="KAK7740575.1"/>
    <property type="molecule type" value="Genomic_DNA"/>
</dbReference>